<keyword evidence="3" id="KW-1185">Reference proteome</keyword>
<keyword evidence="1" id="KW-1133">Transmembrane helix</keyword>
<dbReference type="RefSeq" id="WP_140830423.1">
    <property type="nucleotide sequence ID" value="NZ_VFYP01000003.1"/>
</dbReference>
<dbReference type="Proteomes" id="UP000316429">
    <property type="component" value="Unassembled WGS sequence"/>
</dbReference>
<dbReference type="AlphaFoldDB" id="A0A504TYQ7"/>
<keyword evidence="1" id="KW-0812">Transmembrane</keyword>
<feature type="transmembrane region" description="Helical" evidence="1">
    <location>
        <begin position="26"/>
        <end position="53"/>
    </location>
</feature>
<name>A0A504TYQ7_9HYPH</name>
<accession>A0A504TYQ7</accession>
<evidence type="ECO:0000256" key="1">
    <source>
        <dbReference type="SAM" id="Phobius"/>
    </source>
</evidence>
<evidence type="ECO:0000313" key="3">
    <source>
        <dbReference type="Proteomes" id="UP000316429"/>
    </source>
</evidence>
<evidence type="ECO:0000313" key="2">
    <source>
        <dbReference type="EMBL" id="TPP06630.1"/>
    </source>
</evidence>
<sequence>MLPLFQQIGVLAFGKVKPTARRFTRLLVGGAVVAVLGLTAYVGLLIAAGLYLAEMLGGPLAALIIAGVTGVCALIVIAVIQAKNHRTELKAEARQRAAKARLPDPMTLQLLAGVPALIKGRSLLGAATIAALVYGVTRMQNSGRDYRD</sequence>
<dbReference type="EMBL" id="VFYP01000003">
    <property type="protein sequence ID" value="TPP06630.1"/>
    <property type="molecule type" value="Genomic_DNA"/>
</dbReference>
<reference evidence="2 3" key="1">
    <citation type="submission" date="2019-06" db="EMBL/GenBank/DDBJ databases">
        <title>Rhizobium sp. CL12 isolated from roots of soybean.</title>
        <authorList>
            <person name="Wang C."/>
        </authorList>
    </citation>
    <scope>NUCLEOTIDE SEQUENCE [LARGE SCALE GENOMIC DNA]</scope>
    <source>
        <strain evidence="2 3">CL12</strain>
    </source>
</reference>
<comment type="caution">
    <text evidence="2">The sequence shown here is derived from an EMBL/GenBank/DDBJ whole genome shotgun (WGS) entry which is preliminary data.</text>
</comment>
<organism evidence="2 3">
    <name type="scientific">Rhizobium glycinendophyticum</name>
    <dbReference type="NCBI Taxonomy" id="2589807"/>
    <lineage>
        <taxon>Bacteria</taxon>
        <taxon>Pseudomonadati</taxon>
        <taxon>Pseudomonadota</taxon>
        <taxon>Alphaproteobacteria</taxon>
        <taxon>Hyphomicrobiales</taxon>
        <taxon>Rhizobiaceae</taxon>
        <taxon>Rhizobium/Agrobacterium group</taxon>
        <taxon>Rhizobium</taxon>
    </lineage>
</organism>
<protein>
    <submittedName>
        <fullName evidence="2">Uncharacterized protein</fullName>
    </submittedName>
</protein>
<feature type="transmembrane region" description="Helical" evidence="1">
    <location>
        <begin position="59"/>
        <end position="80"/>
    </location>
</feature>
<dbReference type="OrthoDB" id="8372512at2"/>
<keyword evidence="1" id="KW-0472">Membrane</keyword>
<proteinExistence type="predicted"/>
<gene>
    <name evidence="2" type="ORF">FJQ55_17965</name>
</gene>